<evidence type="ECO:0000256" key="5">
    <source>
        <dbReference type="ARBA" id="ARBA00022448"/>
    </source>
</evidence>
<evidence type="ECO:0000256" key="8">
    <source>
        <dbReference type="ARBA" id="ARBA00022967"/>
    </source>
</evidence>
<keyword evidence="12 16" id="KW-0830">Ubiquinone</keyword>
<evidence type="ECO:0000256" key="12">
    <source>
        <dbReference type="ARBA" id="ARBA00023075"/>
    </source>
</evidence>
<gene>
    <name evidence="17" type="primary">ND4L</name>
</gene>
<geneLocation type="mitochondrion" evidence="17"/>
<dbReference type="InterPro" id="IPR039428">
    <property type="entry name" value="NUOK/Mnh_C1-like"/>
</dbReference>
<feature type="transmembrane region" description="Helical" evidence="16">
    <location>
        <begin position="28"/>
        <end position="49"/>
    </location>
</feature>
<dbReference type="EMBL" id="MH934953">
    <property type="protein sequence ID" value="AZB51188.1"/>
    <property type="molecule type" value="Genomic_DNA"/>
</dbReference>
<comment type="catalytic activity">
    <reaction evidence="15 16">
        <text>a ubiquinone + NADH + 5 H(+)(in) = a ubiquinol + NAD(+) + 4 H(+)(out)</text>
        <dbReference type="Rhea" id="RHEA:29091"/>
        <dbReference type="Rhea" id="RHEA-COMP:9565"/>
        <dbReference type="Rhea" id="RHEA-COMP:9566"/>
        <dbReference type="ChEBI" id="CHEBI:15378"/>
        <dbReference type="ChEBI" id="CHEBI:16389"/>
        <dbReference type="ChEBI" id="CHEBI:17976"/>
        <dbReference type="ChEBI" id="CHEBI:57540"/>
        <dbReference type="ChEBI" id="CHEBI:57945"/>
        <dbReference type="EC" id="7.1.1.2"/>
    </reaction>
</comment>
<dbReference type="GO" id="GO:0030964">
    <property type="term" value="C:NADH dehydrogenase complex"/>
    <property type="evidence" value="ECO:0007669"/>
    <property type="project" value="TreeGrafter"/>
</dbReference>
<evidence type="ECO:0000256" key="2">
    <source>
        <dbReference type="ARBA" id="ARBA00010519"/>
    </source>
</evidence>
<evidence type="ECO:0000256" key="14">
    <source>
        <dbReference type="ARBA" id="ARBA00023136"/>
    </source>
</evidence>
<comment type="similarity">
    <text evidence="2 16">Belongs to the complex I subunit 4L family.</text>
</comment>
<keyword evidence="16" id="KW-0999">Mitochondrion inner membrane</keyword>
<dbReference type="EC" id="7.1.1.2" evidence="3 16"/>
<accession>A0A3G6VB70</accession>
<organism evidence="17">
    <name type="scientific">Triatoma rubrofasciata</name>
    <name type="common">large kissing bug</name>
    <dbReference type="NCBI Taxonomy" id="162384"/>
    <lineage>
        <taxon>Eukaryota</taxon>
        <taxon>Metazoa</taxon>
        <taxon>Ecdysozoa</taxon>
        <taxon>Arthropoda</taxon>
        <taxon>Hexapoda</taxon>
        <taxon>Insecta</taxon>
        <taxon>Pterygota</taxon>
        <taxon>Neoptera</taxon>
        <taxon>Paraneoptera</taxon>
        <taxon>Hemiptera</taxon>
        <taxon>Heteroptera</taxon>
        <taxon>Panheteroptera</taxon>
        <taxon>Cimicomorpha</taxon>
        <taxon>Reduviidae</taxon>
        <taxon>Triatominae</taxon>
        <taxon>Triatoma</taxon>
    </lineage>
</organism>
<keyword evidence="11 16" id="KW-0520">NAD</keyword>
<evidence type="ECO:0000256" key="10">
    <source>
        <dbReference type="ARBA" id="ARBA00022989"/>
    </source>
</evidence>
<sequence length="97" mass="11177">MNLFYFLPLSFMIVSGLIVFCSLRKHLLLTLLSLEFLILSLYFLFFYFLSLYDSSYYFILVFLTFAVCESAMGLSILVGMIRCHGNDNVSSLSILGW</sequence>
<dbReference type="PANTHER" id="PTHR11434">
    <property type="entry name" value="NADH-UBIQUINONE OXIDOREDUCTASE SUBUNIT ND4L"/>
    <property type="match status" value="1"/>
</dbReference>
<dbReference type="AlphaFoldDB" id="A0A3G6VB70"/>
<evidence type="ECO:0000256" key="7">
    <source>
        <dbReference type="ARBA" id="ARBA00022692"/>
    </source>
</evidence>
<evidence type="ECO:0000313" key="17">
    <source>
        <dbReference type="EMBL" id="AZB51188.1"/>
    </source>
</evidence>
<keyword evidence="13 16" id="KW-0496">Mitochondrion</keyword>
<feature type="transmembrane region" description="Helical" evidence="16">
    <location>
        <begin position="55"/>
        <end position="78"/>
    </location>
</feature>
<keyword evidence="9 16" id="KW-0249">Electron transport</keyword>
<comment type="subcellular location">
    <subcellularLocation>
        <location evidence="16">Mitochondrion inner membrane</location>
        <topology evidence="16">Multi-pass membrane protein</topology>
    </subcellularLocation>
    <subcellularLocation>
        <location evidence="1">Mitochondrion membrane</location>
        <topology evidence="1">Multi-pass membrane protein</topology>
    </subcellularLocation>
</comment>
<name>A0A3G6VB70_9HEMI</name>
<reference evidence="17" key="1">
    <citation type="journal article" date="2018" name="Korean J. Parasitol.">
        <title>Complete Mitochondrial Genome of the Chagas Disease Vector, Triatoma rubrofasciata.</title>
        <authorList>
            <person name="Dong L."/>
            <person name="Ma X."/>
            <person name="Wang M."/>
            <person name="Zhu D."/>
            <person name="Feng Y."/>
            <person name="Zhang Y."/>
            <person name="Wang J."/>
        </authorList>
    </citation>
    <scope>NUCLEOTIDE SEQUENCE</scope>
</reference>
<dbReference type="InterPro" id="IPR001133">
    <property type="entry name" value="NADH_UbQ_OxRdtase_chain4L/K"/>
</dbReference>
<evidence type="ECO:0000256" key="3">
    <source>
        <dbReference type="ARBA" id="ARBA00012944"/>
    </source>
</evidence>
<keyword evidence="8 16" id="KW-1278">Translocase</keyword>
<keyword evidence="10 16" id="KW-1133">Transmembrane helix</keyword>
<keyword evidence="6 16" id="KW-0679">Respiratory chain</keyword>
<dbReference type="GO" id="GO:0042773">
    <property type="term" value="P:ATP synthesis coupled electron transport"/>
    <property type="evidence" value="ECO:0007669"/>
    <property type="project" value="UniProtKB-UniRule"/>
</dbReference>
<dbReference type="GO" id="GO:0016651">
    <property type="term" value="F:oxidoreductase activity, acting on NAD(P)H"/>
    <property type="evidence" value="ECO:0007669"/>
    <property type="project" value="InterPro"/>
</dbReference>
<dbReference type="GO" id="GO:0008137">
    <property type="term" value="F:NADH dehydrogenase (ubiquinone) activity"/>
    <property type="evidence" value="ECO:0007669"/>
    <property type="project" value="UniProtKB-EC"/>
</dbReference>
<protein>
    <recommendedName>
        <fullName evidence="4 16">NADH-ubiquinone oxidoreductase chain 4L</fullName>
        <ecNumber evidence="3 16">7.1.1.2</ecNumber>
    </recommendedName>
</protein>
<evidence type="ECO:0000256" key="16">
    <source>
        <dbReference type="RuleBase" id="RU004419"/>
    </source>
</evidence>
<keyword evidence="7 16" id="KW-0812">Transmembrane</keyword>
<dbReference type="PANTHER" id="PTHR11434:SF0">
    <property type="entry name" value="NADH-UBIQUINONE OXIDOREDUCTASE CHAIN 4L"/>
    <property type="match status" value="1"/>
</dbReference>
<keyword evidence="14 16" id="KW-0472">Membrane</keyword>
<feature type="transmembrane region" description="Helical" evidence="16">
    <location>
        <begin position="6"/>
        <end position="23"/>
    </location>
</feature>
<keyword evidence="5 16" id="KW-0813">Transport</keyword>
<dbReference type="GO" id="GO:0005743">
    <property type="term" value="C:mitochondrial inner membrane"/>
    <property type="evidence" value="ECO:0007669"/>
    <property type="project" value="UniProtKB-SubCell"/>
</dbReference>
<evidence type="ECO:0000256" key="13">
    <source>
        <dbReference type="ARBA" id="ARBA00023128"/>
    </source>
</evidence>
<evidence type="ECO:0000256" key="11">
    <source>
        <dbReference type="ARBA" id="ARBA00023027"/>
    </source>
</evidence>
<comment type="function">
    <text evidence="16">Core subunit of the mitochondrial membrane respiratory chain NADH dehydrogenase (Complex I) which catalyzes electron transfer from NADH through the respiratory chain, using ubiquinone as an electron acceptor.</text>
</comment>
<evidence type="ECO:0000256" key="6">
    <source>
        <dbReference type="ARBA" id="ARBA00022660"/>
    </source>
</evidence>
<evidence type="ECO:0000256" key="15">
    <source>
        <dbReference type="ARBA" id="ARBA00049551"/>
    </source>
</evidence>
<proteinExistence type="inferred from homology"/>
<evidence type="ECO:0000256" key="1">
    <source>
        <dbReference type="ARBA" id="ARBA00004225"/>
    </source>
</evidence>
<evidence type="ECO:0000256" key="9">
    <source>
        <dbReference type="ARBA" id="ARBA00022982"/>
    </source>
</evidence>
<dbReference type="Pfam" id="PF00420">
    <property type="entry name" value="Oxidored_q2"/>
    <property type="match status" value="1"/>
</dbReference>
<evidence type="ECO:0000256" key="4">
    <source>
        <dbReference type="ARBA" id="ARBA00016612"/>
    </source>
</evidence>
<dbReference type="Gene3D" id="1.10.287.3510">
    <property type="match status" value="1"/>
</dbReference>